<dbReference type="OrthoDB" id="21221at2759"/>
<feature type="domain" description="Thioredoxin" evidence="5">
    <location>
        <begin position="181"/>
        <end position="321"/>
    </location>
</feature>
<dbReference type="InterPro" id="IPR042266">
    <property type="entry name" value="PPPDE_sf"/>
</dbReference>
<protein>
    <submittedName>
        <fullName evidence="8">Thioredoxin family protein</fullName>
    </submittedName>
</protein>
<evidence type="ECO:0000313" key="8">
    <source>
        <dbReference type="EMBL" id="KAF6764981.1"/>
    </source>
</evidence>
<dbReference type="Gene3D" id="3.90.1720.30">
    <property type="entry name" value="PPPDE domains"/>
    <property type="match status" value="1"/>
</dbReference>
<dbReference type="InterPro" id="IPR016024">
    <property type="entry name" value="ARM-type_fold"/>
</dbReference>
<dbReference type="SUPFAM" id="SSF48371">
    <property type="entry name" value="ARM repeat"/>
    <property type="match status" value="1"/>
</dbReference>
<evidence type="ECO:0000313" key="9">
    <source>
        <dbReference type="Proteomes" id="UP000521943"/>
    </source>
</evidence>
<evidence type="ECO:0000256" key="3">
    <source>
        <dbReference type="ARBA" id="ARBA00022801"/>
    </source>
</evidence>
<evidence type="ECO:0000256" key="1">
    <source>
        <dbReference type="ARBA" id="ARBA00008140"/>
    </source>
</evidence>
<dbReference type="PANTHER" id="PTHR12378:SF7">
    <property type="entry name" value="DESUMOYLATING ISOPEPTIDASE 1"/>
    <property type="match status" value="1"/>
</dbReference>
<gene>
    <name evidence="8" type="ORF">DFP72DRAFT_327383</name>
</gene>
<dbReference type="InterPro" id="IPR008580">
    <property type="entry name" value="PPPDE_dom"/>
</dbReference>
<feature type="domain" description="PUL" evidence="6">
    <location>
        <begin position="338"/>
        <end position="654"/>
    </location>
</feature>
<dbReference type="AlphaFoldDB" id="A0A8H6IG96"/>
<dbReference type="CDD" id="cd02947">
    <property type="entry name" value="TRX_family"/>
    <property type="match status" value="1"/>
</dbReference>
<evidence type="ECO:0000259" key="7">
    <source>
        <dbReference type="PROSITE" id="PS51858"/>
    </source>
</evidence>
<dbReference type="SUPFAM" id="SSF52833">
    <property type="entry name" value="Thioredoxin-like"/>
    <property type="match status" value="1"/>
</dbReference>
<dbReference type="GO" id="GO:0008233">
    <property type="term" value="F:peptidase activity"/>
    <property type="evidence" value="ECO:0007669"/>
    <property type="project" value="UniProtKB-KW"/>
</dbReference>
<dbReference type="SMART" id="SM01179">
    <property type="entry name" value="DUF862"/>
    <property type="match status" value="1"/>
</dbReference>
<evidence type="ECO:0000256" key="4">
    <source>
        <dbReference type="SAM" id="MobiDB-lite"/>
    </source>
</evidence>
<dbReference type="Proteomes" id="UP000521943">
    <property type="component" value="Unassembled WGS sequence"/>
</dbReference>
<dbReference type="Pfam" id="PF08324">
    <property type="entry name" value="PUL"/>
    <property type="match status" value="1"/>
</dbReference>
<sequence length="658" mass="71246">MTSPVQLYVYDLSNGMAKQLSMQLTGRQIDGIWHTSVVVFGKEVFYGQGISISQPGRSHHGAPLEIIPMGETALDEDTFQEYLAEMRDHYTADKYHLLEFNCNSFTNDCVGFLTGGTIPSHISDLPTDFLSTPFGAALRPTIDSMYRRGPAAAPPAVPPPQAIQAAQSAAASAPNNPQLAASILQAVAAQAAQANGSGGAASKSHTLTAPVHIITNSPNFQSFLKSHRAAIGFFTSQTCPPCRMIEPVFERLADEKGMRADRDGAGFAKIDLGVGMGNQLAGQYGVRATPTFIFFLDGKKVAEVKGADAGELRTQIDLLLFQAYPPHPHSGISAPTIKALSLNPILFKQVPAFDAMFNKLYSFIDGTAWPASAMQTQIQIKDALSRVVLPYLKSRFPQTPSGNVPSASATILEFASKATDTLVQVLPIESLFPVVDIWRLALLDPFVSNWIFTSPAQNPITLLLPKAIDALQAPSKASRNYILTVLRMLANGFANPASARWIMLGVPRESATQVLIPSLLHDDATVRTAAASLAFNLAAALQKPRVDAMRNGTRWTTQSEGEDVGDWEVEMASAITEAIDREKDNEEIVHRLTACLAFLIRLSPGWESNVKPLLEVLQTREILKGKLRKGDGWNGASGVTKKEIRRLVEEVADKLCTA</sequence>
<dbReference type="Gene3D" id="1.25.10.10">
    <property type="entry name" value="Leucine-rich Repeat Variant"/>
    <property type="match status" value="1"/>
</dbReference>
<dbReference type="GO" id="GO:0070646">
    <property type="term" value="P:protein modification by small protein removal"/>
    <property type="evidence" value="ECO:0007669"/>
    <property type="project" value="TreeGrafter"/>
</dbReference>
<dbReference type="InterPro" id="IPR013535">
    <property type="entry name" value="PUL_dom"/>
</dbReference>
<comment type="caution">
    <text evidence="8">The sequence shown here is derived from an EMBL/GenBank/DDBJ whole genome shotgun (WGS) entry which is preliminary data.</text>
</comment>
<dbReference type="GO" id="GO:0006508">
    <property type="term" value="P:proteolysis"/>
    <property type="evidence" value="ECO:0007669"/>
    <property type="project" value="UniProtKB-KW"/>
</dbReference>
<dbReference type="EMBL" id="JACGCI010000003">
    <property type="protein sequence ID" value="KAF6764981.1"/>
    <property type="molecule type" value="Genomic_DNA"/>
</dbReference>
<evidence type="ECO:0000259" key="5">
    <source>
        <dbReference type="PROSITE" id="PS51352"/>
    </source>
</evidence>
<keyword evidence="9" id="KW-1185">Reference proteome</keyword>
<dbReference type="InterPro" id="IPR036249">
    <property type="entry name" value="Thioredoxin-like_sf"/>
</dbReference>
<reference evidence="8 9" key="1">
    <citation type="submission" date="2020-07" db="EMBL/GenBank/DDBJ databases">
        <title>Comparative genomics of pyrophilous fungi reveals a link between fire events and developmental genes.</title>
        <authorList>
            <consortium name="DOE Joint Genome Institute"/>
            <person name="Steindorff A.S."/>
            <person name="Carver A."/>
            <person name="Calhoun S."/>
            <person name="Stillman K."/>
            <person name="Liu H."/>
            <person name="Lipzen A."/>
            <person name="Pangilinan J."/>
            <person name="Labutti K."/>
            <person name="Bruns T.D."/>
            <person name="Grigoriev I.V."/>
        </authorList>
    </citation>
    <scope>NUCLEOTIDE SEQUENCE [LARGE SCALE GENOMIC DNA]</scope>
    <source>
        <strain evidence="8 9">CBS 144469</strain>
    </source>
</reference>
<accession>A0A8H6IG96</accession>
<dbReference type="PROSITE" id="PS51858">
    <property type="entry name" value="PPPDE"/>
    <property type="match status" value="1"/>
</dbReference>
<dbReference type="Pfam" id="PF05903">
    <property type="entry name" value="Peptidase_C97"/>
    <property type="match status" value="1"/>
</dbReference>
<proteinExistence type="inferred from homology"/>
<dbReference type="PROSITE" id="PS51396">
    <property type="entry name" value="PUL"/>
    <property type="match status" value="1"/>
</dbReference>
<dbReference type="Gene3D" id="3.40.30.10">
    <property type="entry name" value="Glutaredoxin"/>
    <property type="match status" value="1"/>
</dbReference>
<feature type="compositionally biased region" description="Pro residues" evidence="4">
    <location>
        <begin position="152"/>
        <end position="161"/>
    </location>
</feature>
<evidence type="ECO:0000259" key="6">
    <source>
        <dbReference type="PROSITE" id="PS51396"/>
    </source>
</evidence>
<organism evidence="8 9">
    <name type="scientific">Ephemerocybe angulata</name>
    <dbReference type="NCBI Taxonomy" id="980116"/>
    <lineage>
        <taxon>Eukaryota</taxon>
        <taxon>Fungi</taxon>
        <taxon>Dikarya</taxon>
        <taxon>Basidiomycota</taxon>
        <taxon>Agaricomycotina</taxon>
        <taxon>Agaricomycetes</taxon>
        <taxon>Agaricomycetidae</taxon>
        <taxon>Agaricales</taxon>
        <taxon>Agaricineae</taxon>
        <taxon>Psathyrellaceae</taxon>
        <taxon>Ephemerocybe</taxon>
    </lineage>
</organism>
<dbReference type="Pfam" id="PF00085">
    <property type="entry name" value="Thioredoxin"/>
    <property type="match status" value="1"/>
</dbReference>
<comment type="similarity">
    <text evidence="1">Belongs to the DeSI family.</text>
</comment>
<dbReference type="InterPro" id="IPR011989">
    <property type="entry name" value="ARM-like"/>
</dbReference>
<dbReference type="PROSITE" id="PS51352">
    <property type="entry name" value="THIOREDOXIN_2"/>
    <property type="match status" value="1"/>
</dbReference>
<dbReference type="InterPro" id="IPR013766">
    <property type="entry name" value="Thioredoxin_domain"/>
</dbReference>
<evidence type="ECO:0000256" key="2">
    <source>
        <dbReference type="ARBA" id="ARBA00022670"/>
    </source>
</evidence>
<feature type="domain" description="PPPDE" evidence="7">
    <location>
        <begin position="3"/>
        <end position="143"/>
    </location>
</feature>
<name>A0A8H6IG96_9AGAR</name>
<feature type="region of interest" description="Disordered" evidence="4">
    <location>
        <begin position="147"/>
        <end position="170"/>
    </location>
</feature>
<keyword evidence="3" id="KW-0378">Hydrolase</keyword>
<dbReference type="PANTHER" id="PTHR12378">
    <property type="entry name" value="DESUMOYLATING ISOPEPTIDASE"/>
    <property type="match status" value="1"/>
</dbReference>
<keyword evidence="2" id="KW-0645">Protease</keyword>